<organism evidence="2 3">
    <name type="scientific">Kitasatospora cineracea</name>
    <dbReference type="NCBI Taxonomy" id="88074"/>
    <lineage>
        <taxon>Bacteria</taxon>
        <taxon>Bacillati</taxon>
        <taxon>Actinomycetota</taxon>
        <taxon>Actinomycetes</taxon>
        <taxon>Kitasatosporales</taxon>
        <taxon>Streptomycetaceae</taxon>
        <taxon>Kitasatospora</taxon>
    </lineage>
</organism>
<accession>A0A8G1X8C0</accession>
<evidence type="ECO:0000313" key="4">
    <source>
        <dbReference type="Proteomes" id="UP000267408"/>
    </source>
</evidence>
<proteinExistence type="predicted"/>
<comment type="caution">
    <text evidence="2">The sequence shown here is derived from an EMBL/GenBank/DDBJ whole genome shotgun (WGS) entry which is preliminary data.</text>
</comment>
<dbReference type="EMBL" id="RKQG01000002">
    <property type="protein sequence ID" value="RPE28952.1"/>
    <property type="molecule type" value="Genomic_DNA"/>
</dbReference>
<reference evidence="3 4" key="1">
    <citation type="submission" date="2018-11" db="EMBL/GenBank/DDBJ databases">
        <title>Sequencing the genomes of 1000 actinobacteria strains.</title>
        <authorList>
            <person name="Klenk H.-P."/>
        </authorList>
    </citation>
    <scope>NUCLEOTIDE SEQUENCE [LARGE SCALE GENOMIC DNA]</scope>
    <source>
        <strain evidence="1 4">DSM 44780</strain>
        <strain evidence="2 3">DSM 44781</strain>
    </source>
</reference>
<dbReference type="AlphaFoldDB" id="A0A3N4R6Y9"/>
<gene>
    <name evidence="2" type="ORF">EDD38_6098</name>
    <name evidence="1" type="ORF">EDD39_5756</name>
</gene>
<dbReference type="NCBIfam" id="NF038154">
    <property type="entry name" value="lanthi_III_a"/>
    <property type="match status" value="1"/>
</dbReference>
<name>A0A3N4R6Y9_9ACTN</name>
<dbReference type="Proteomes" id="UP000266906">
    <property type="component" value="Unassembled WGS sequence"/>
</dbReference>
<accession>A0A3N4R6Y9</accession>
<dbReference type="RefSeq" id="WP_193588066.1">
    <property type="nucleotide sequence ID" value="NZ_JBEYIY010000035.1"/>
</dbReference>
<protein>
    <submittedName>
        <fullName evidence="2">Uncharacterized protein</fullName>
    </submittedName>
</protein>
<dbReference type="EMBL" id="RJVJ01000002">
    <property type="protein sequence ID" value="ROR37607.1"/>
    <property type="molecule type" value="Genomic_DNA"/>
</dbReference>
<evidence type="ECO:0000313" key="3">
    <source>
        <dbReference type="Proteomes" id="UP000266906"/>
    </source>
</evidence>
<sequence>MSEILKLQNLSVADTDEGELNDWSTVSNHCGSKIEEDAL</sequence>
<keyword evidence="3" id="KW-1185">Reference proteome</keyword>
<evidence type="ECO:0000313" key="2">
    <source>
        <dbReference type="EMBL" id="RPE28952.1"/>
    </source>
</evidence>
<evidence type="ECO:0000313" key="1">
    <source>
        <dbReference type="EMBL" id="ROR37607.1"/>
    </source>
</evidence>
<dbReference type="Proteomes" id="UP000267408">
    <property type="component" value="Unassembled WGS sequence"/>
</dbReference>